<dbReference type="eggNOG" id="KOG4562">
    <property type="taxonomic scope" value="Eukaryota"/>
</dbReference>
<dbReference type="SMART" id="SM01392">
    <property type="entry name" value="MAGE_N"/>
    <property type="match status" value="1"/>
</dbReference>
<dbReference type="InParanoid" id="G3TYU5"/>
<dbReference type="Proteomes" id="UP000007646">
    <property type="component" value="Unassembled WGS sequence"/>
</dbReference>
<dbReference type="FunFam" id="1.10.10.1210:FF:000001">
    <property type="entry name" value="melanoma-associated antigen D1"/>
    <property type="match status" value="1"/>
</dbReference>
<feature type="compositionally biased region" description="Low complexity" evidence="1">
    <location>
        <begin position="64"/>
        <end position="78"/>
    </location>
</feature>
<accession>G3TYU5</accession>
<dbReference type="GO" id="GO:0000122">
    <property type="term" value="P:negative regulation of transcription by RNA polymerase II"/>
    <property type="evidence" value="ECO:0007669"/>
    <property type="project" value="TreeGrafter"/>
</dbReference>
<dbReference type="PANTHER" id="PTHR11736:SF164">
    <property type="entry name" value="MELANOMA-ASSOCIATED ANTIGEN B1"/>
    <property type="match status" value="1"/>
</dbReference>
<sequence length="343" mass="38273">MPRGHKSKLRAREKRRQAHGDTHSVQGAQATAAEEEGSPSSSSPPFGGPPQSSPAAHTPQRSQRAPSTTTPAAGASGRIAPRGAESQDEGRPSSSSARAPSERPHRDPLTRRVTMLSQFLLSKYEMQEHFTKGKMIKIINKRYKEHFPEILRRASECIELVFGLDLKEADSKGQCYVLVSKLEITKEESLSGGREFPKTGLLMPLLAMIYRNGNRATEEEMWKFLNVFGMYDGKTHFIFGEPRKLITKDLVQAKYLEYRQVPNSDPPRYEFLWGPRAQAEDSKRRVLEFSAKVKDTNSSALHALYKETCRDEEETAAGREWAGAGPHARARASVRESLAGPPI</sequence>
<feature type="compositionally biased region" description="Basic and acidic residues" evidence="1">
    <location>
        <begin position="100"/>
        <end position="110"/>
    </location>
</feature>
<dbReference type="GeneTree" id="ENSGT00940000155485"/>
<dbReference type="PROSITE" id="PS50838">
    <property type="entry name" value="MAGE"/>
    <property type="match status" value="1"/>
</dbReference>
<reference evidence="3" key="3">
    <citation type="submission" date="2025-09" db="UniProtKB">
        <authorList>
            <consortium name="Ensembl"/>
        </authorList>
    </citation>
    <scope>IDENTIFICATION</scope>
    <source>
        <strain evidence="3">Isolate ISIS603380</strain>
    </source>
</reference>
<feature type="region of interest" description="Disordered" evidence="1">
    <location>
        <begin position="1"/>
        <end position="111"/>
    </location>
</feature>
<evidence type="ECO:0000313" key="4">
    <source>
        <dbReference type="Proteomes" id="UP000007646"/>
    </source>
</evidence>
<dbReference type="OMA" id="SETYAIV"/>
<dbReference type="InterPro" id="IPR002190">
    <property type="entry name" value="MHD_dom"/>
</dbReference>
<feature type="region of interest" description="Disordered" evidence="1">
    <location>
        <begin position="315"/>
        <end position="343"/>
    </location>
</feature>
<reference evidence="3" key="2">
    <citation type="submission" date="2025-08" db="UniProtKB">
        <authorList>
            <consortium name="Ensembl"/>
        </authorList>
    </citation>
    <scope>IDENTIFICATION</scope>
    <source>
        <strain evidence="3">Isolate ISIS603380</strain>
    </source>
</reference>
<organism evidence="3 4">
    <name type="scientific">Loxodonta africana</name>
    <name type="common">African elephant</name>
    <dbReference type="NCBI Taxonomy" id="9785"/>
    <lineage>
        <taxon>Eukaryota</taxon>
        <taxon>Metazoa</taxon>
        <taxon>Chordata</taxon>
        <taxon>Craniata</taxon>
        <taxon>Vertebrata</taxon>
        <taxon>Euteleostomi</taxon>
        <taxon>Mammalia</taxon>
        <taxon>Eutheria</taxon>
        <taxon>Afrotheria</taxon>
        <taxon>Proboscidea</taxon>
        <taxon>Elephantidae</taxon>
        <taxon>Loxodonta</taxon>
    </lineage>
</organism>
<dbReference type="GO" id="GO:0005634">
    <property type="term" value="C:nucleus"/>
    <property type="evidence" value="ECO:0007669"/>
    <property type="project" value="TreeGrafter"/>
</dbReference>
<feature type="domain" description="MAGE" evidence="2">
    <location>
        <begin position="109"/>
        <end position="308"/>
    </location>
</feature>
<reference evidence="3 4" key="1">
    <citation type="submission" date="2009-06" db="EMBL/GenBank/DDBJ databases">
        <title>The Genome Sequence of Loxodonta africana (African elephant).</title>
        <authorList>
            <person name="Di Palma F."/>
            <person name="Heiman D."/>
            <person name="Young S."/>
            <person name="Johnson J."/>
            <person name="Lander E.S."/>
            <person name="Lindblad-Toh K."/>
        </authorList>
    </citation>
    <scope>NUCLEOTIDE SEQUENCE [LARGE SCALE GENOMIC DNA]</scope>
    <source>
        <strain evidence="3 4">Isolate ISIS603380</strain>
    </source>
</reference>
<dbReference type="InterPro" id="IPR041898">
    <property type="entry name" value="MAGE_WH1"/>
</dbReference>
<dbReference type="AlphaFoldDB" id="G3TYU5"/>
<dbReference type="InterPro" id="IPR041899">
    <property type="entry name" value="MAGE_WH2"/>
</dbReference>
<dbReference type="Ensembl" id="ENSLAFT00000035660.1">
    <property type="protein sequence ID" value="ENSLAFP00000020753.1"/>
    <property type="gene ID" value="ENSLAFG00000027038.1"/>
</dbReference>
<gene>
    <name evidence="3" type="primary">LOC111752220</name>
</gene>
<dbReference type="InterPro" id="IPR021072">
    <property type="entry name" value="MAGE_N"/>
</dbReference>
<dbReference type="Pfam" id="PF12440">
    <property type="entry name" value="MAGE_N"/>
    <property type="match status" value="1"/>
</dbReference>
<dbReference type="Pfam" id="PF01454">
    <property type="entry name" value="MAGE"/>
    <property type="match status" value="1"/>
</dbReference>
<dbReference type="FunFam" id="1.10.10.1200:FF:000007">
    <property type="entry name" value="Melanoma-associated antigen C2"/>
    <property type="match status" value="1"/>
</dbReference>
<dbReference type="SMART" id="SM01373">
    <property type="entry name" value="MAGE"/>
    <property type="match status" value="1"/>
</dbReference>
<dbReference type="STRING" id="9785.ENSLAFP00000020753"/>
<feature type="compositionally biased region" description="Basic residues" evidence="1">
    <location>
        <begin position="1"/>
        <end position="17"/>
    </location>
</feature>
<dbReference type="InterPro" id="IPR037445">
    <property type="entry name" value="MAGE"/>
</dbReference>
<keyword evidence="4" id="KW-1185">Reference proteome</keyword>
<dbReference type="HOGENOM" id="CLU_039582_1_0_1"/>
<dbReference type="Gene3D" id="1.10.10.1210">
    <property type="entry name" value="MAGE homology domain, winged helix WH2 motif"/>
    <property type="match status" value="1"/>
</dbReference>
<evidence type="ECO:0000313" key="3">
    <source>
        <dbReference type="Ensembl" id="ENSLAFP00000020753.1"/>
    </source>
</evidence>
<evidence type="ECO:0000259" key="2">
    <source>
        <dbReference type="PROSITE" id="PS50838"/>
    </source>
</evidence>
<feature type="compositionally biased region" description="Low complexity" evidence="1">
    <location>
        <begin position="26"/>
        <end position="45"/>
    </location>
</feature>
<protein>
    <submittedName>
        <fullName evidence="3">Melanoma-associated antigen B2-like</fullName>
    </submittedName>
</protein>
<proteinExistence type="predicted"/>
<evidence type="ECO:0000256" key="1">
    <source>
        <dbReference type="SAM" id="MobiDB-lite"/>
    </source>
</evidence>
<dbReference type="Gene3D" id="1.10.10.1200">
    <property type="entry name" value="MAGE homology domain, winged helix WH1 motif"/>
    <property type="match status" value="1"/>
</dbReference>
<dbReference type="PANTHER" id="PTHR11736">
    <property type="entry name" value="MELANOMA-ASSOCIATED ANTIGEN MAGE ANTIGEN"/>
    <property type="match status" value="1"/>
</dbReference>
<name>G3TYU5_LOXAF</name>